<dbReference type="PANTHER" id="PTHR46014">
    <property type="entry name" value="TETRATRICOPEPTIDE REPEAT PROTEIN 1"/>
    <property type="match status" value="1"/>
</dbReference>
<dbReference type="SMART" id="SM00028">
    <property type="entry name" value="TPR"/>
    <property type="match status" value="3"/>
</dbReference>
<dbReference type="InterPro" id="IPR011990">
    <property type="entry name" value="TPR-like_helical_dom_sf"/>
</dbReference>
<dbReference type="VEuPathDB" id="VectorBase:ACON2_042144"/>
<dbReference type="PANTHER" id="PTHR46014:SF1">
    <property type="entry name" value="TETRATRICOPEPTIDE REPEAT PROTEIN 1"/>
    <property type="match status" value="1"/>
</dbReference>
<dbReference type="EnsemblMetazoa" id="ACOM028234-RA">
    <property type="protein sequence ID" value="ACOM028234-PA.1"/>
    <property type="gene ID" value="ACOM028234"/>
</dbReference>
<accession>A0A8W7PA39</accession>
<feature type="repeat" description="TPR" evidence="1">
    <location>
        <begin position="207"/>
        <end position="240"/>
    </location>
</feature>
<sequence>LQHILVPICLAGMGDKVLPEVSKSDDEQFEDAQSKEDFNERTVDEVIEKVMGLSVRRPPDSDAEEFVDCVNGPEVPQSQNKPTTAEKENESCRQVAGTSEEDSPPEDDLIDEDSQRDYECGLSEEELEANKTKADELKQQGNELFKQGEHCRSLDLYTQALRLCPLDRKEARAILYANRAAAKAKLDRKQSALEDCTKALEYNPHYLKALLRRANLYEETDKLDESLEDYRKVLELEPGNGEARSAQVRLPPKIAERNERLKEEMMGKLKDLGNMILRPFGLSTQNFEMKQDPQTGSYSINFNQGGKQ</sequence>
<proteinExistence type="predicted"/>
<organism evidence="3">
    <name type="scientific">Anopheles coluzzii</name>
    <name type="common">African malaria mosquito</name>
    <dbReference type="NCBI Taxonomy" id="1518534"/>
    <lineage>
        <taxon>Eukaryota</taxon>
        <taxon>Metazoa</taxon>
        <taxon>Ecdysozoa</taxon>
        <taxon>Arthropoda</taxon>
        <taxon>Hexapoda</taxon>
        <taxon>Insecta</taxon>
        <taxon>Pterygota</taxon>
        <taxon>Neoptera</taxon>
        <taxon>Endopterygota</taxon>
        <taxon>Diptera</taxon>
        <taxon>Nematocera</taxon>
        <taxon>Culicoidea</taxon>
        <taxon>Culicidae</taxon>
        <taxon>Anophelinae</taxon>
        <taxon>Anopheles</taxon>
    </lineage>
</organism>
<evidence type="ECO:0000256" key="1">
    <source>
        <dbReference type="PROSITE-ProRule" id="PRU00339"/>
    </source>
</evidence>
<dbReference type="AlphaFoldDB" id="A0A8W7PA39"/>
<name>A0A8W7PA39_ANOCL</name>
<dbReference type="Proteomes" id="UP000075882">
    <property type="component" value="Unassembled WGS sequence"/>
</dbReference>
<dbReference type="Gene3D" id="1.25.40.10">
    <property type="entry name" value="Tetratricopeptide repeat domain"/>
    <property type="match status" value="1"/>
</dbReference>
<evidence type="ECO:0000256" key="2">
    <source>
        <dbReference type="SAM" id="MobiDB-lite"/>
    </source>
</evidence>
<dbReference type="SUPFAM" id="SSF48452">
    <property type="entry name" value="TPR-like"/>
    <property type="match status" value="1"/>
</dbReference>
<evidence type="ECO:0000313" key="3">
    <source>
        <dbReference type="EnsemblMetazoa" id="ACOM028234-PA.1"/>
    </source>
</evidence>
<feature type="region of interest" description="Disordered" evidence="2">
    <location>
        <begin position="289"/>
        <end position="308"/>
    </location>
</feature>
<keyword evidence="1" id="KW-0802">TPR repeat</keyword>
<dbReference type="InterPro" id="IPR019734">
    <property type="entry name" value="TPR_rpt"/>
</dbReference>
<evidence type="ECO:0008006" key="4">
    <source>
        <dbReference type="Google" id="ProtNLM"/>
    </source>
</evidence>
<dbReference type="PROSITE" id="PS50005">
    <property type="entry name" value="TPR"/>
    <property type="match status" value="1"/>
</dbReference>
<reference evidence="3" key="1">
    <citation type="submission" date="2022-08" db="UniProtKB">
        <authorList>
            <consortium name="EnsemblMetazoa"/>
        </authorList>
    </citation>
    <scope>IDENTIFICATION</scope>
</reference>
<feature type="compositionally biased region" description="Acidic residues" evidence="2">
    <location>
        <begin position="99"/>
        <end position="112"/>
    </location>
</feature>
<dbReference type="Pfam" id="PF00515">
    <property type="entry name" value="TPR_1"/>
    <property type="match status" value="1"/>
</dbReference>
<feature type="region of interest" description="Disordered" evidence="2">
    <location>
        <begin position="53"/>
        <end position="112"/>
    </location>
</feature>
<protein>
    <recommendedName>
        <fullName evidence="4">Tetratricopeptide repeat protein 1</fullName>
    </recommendedName>
</protein>
<dbReference type="InterPro" id="IPR052769">
    <property type="entry name" value="TPR_domain_protein"/>
</dbReference>